<dbReference type="InterPro" id="IPR055455">
    <property type="entry name" value="HEAT_PSME4"/>
</dbReference>
<organism evidence="3 4">
    <name type="scientific">Actinidia rufa</name>
    <dbReference type="NCBI Taxonomy" id="165716"/>
    <lineage>
        <taxon>Eukaryota</taxon>
        <taxon>Viridiplantae</taxon>
        <taxon>Streptophyta</taxon>
        <taxon>Embryophyta</taxon>
        <taxon>Tracheophyta</taxon>
        <taxon>Spermatophyta</taxon>
        <taxon>Magnoliopsida</taxon>
        <taxon>eudicotyledons</taxon>
        <taxon>Gunneridae</taxon>
        <taxon>Pentapetalae</taxon>
        <taxon>asterids</taxon>
        <taxon>Ericales</taxon>
        <taxon>Actinidiaceae</taxon>
        <taxon>Actinidia</taxon>
    </lineage>
</organism>
<gene>
    <name evidence="3" type="ORF">Acr_13g0006460</name>
</gene>
<protein>
    <submittedName>
        <fullName evidence="3">Proteasome activating protein 200</fullName>
    </submittedName>
</protein>
<dbReference type="Proteomes" id="UP000585474">
    <property type="component" value="Unassembled WGS sequence"/>
</dbReference>
<dbReference type="Pfam" id="PF23096">
    <property type="entry name" value="HEAT_PSME4"/>
    <property type="match status" value="1"/>
</dbReference>
<keyword evidence="4" id="KW-1185">Reference proteome</keyword>
<dbReference type="GO" id="GO:0005829">
    <property type="term" value="C:cytosol"/>
    <property type="evidence" value="ECO:0007669"/>
    <property type="project" value="TreeGrafter"/>
</dbReference>
<dbReference type="PANTHER" id="PTHR32170:SF3">
    <property type="entry name" value="PROTEASOME ACTIVATOR COMPLEX SUBUNIT 4"/>
    <property type="match status" value="1"/>
</dbReference>
<sequence>MDNQDFFSLNWFKTGIDQWDSVPNCQFWNCQWAAVTARVIKNYNFIDWESFLPMLFTKYLNMFEVPVANGNGSYPFSVDVPSYTRFLFSNNVVTPAKAVAKSIVHLLKPGSSAQQHFEHLVNLLEQYYHPSNGGRWTYSLERFLLYLVTAFQKRLQHEQQNGDDSMQAELCLGPLERASFVKAMLKFIDRGQYSKNERLSETVAAATSILSYVEPSLVLPFLASRFHMALETMTATHQLKAAVTSVAFAGRSLFLTSLSSSLVKPDDVGGADGFIDLLMISLSNALLGMDANDPPKTLATMQLIGSIFSNIATLDDNMDELSLMSTIQFSEWLDEFLCRLFSLLLHLEPSSVLNEGNHSSATSGTFLVDDGPYYFCMLEILLGRLSKPFYDQALRKISKFVKTNILPGAIAEVGLLCCACVHSNPEEAVVHLIGPVLLSVMSSLKGTPTTGFGGGGISEASVSSKVRPTLSPALEMAIDYQLKVLSVAISYGGPALLRYKDQFKKVIVSAFESPSWKVNGAGDHVLRSLLGSLVLYYPIDQYKCTLHHPAAAALEEWISAKDYFDDKPFVGPKWHVPSDEEIQFANELINLHFKSALDDLLRICQTKIHSDSGNEKEHLKVTLLRLDSSLQGVSSCLPDFKPSSRNEMVDDPAHMPFLIAGATGACVGSVELREKAAEIVHVACKYLLEEKSDDSILMLLIIRIMDALGNYGSSEYDEWSNHRQSWKLESAAIIEPPINFIVLSHFRGKRRPRWALIDKAYMHSTWRSSQSSYHLFRTSGNISPSDHAILLMEDLLNLSLHNYETVRIKYFTDAAMLYAFNWHRSYALTIVVFGATVLKYMILEYNITRLRILLSAQSLRFKLTLRLAGKALLKMMKRWPLMISKCVLSLTENLRNPNSLEYAVLGSCAVLSSQTVLKHLTMDSKAFSSFVLGILSSSHHESLKAQKAINELFVKYNIHFGGVPRRILRMSGIQSDGSDFADLVSQISCMSFESTNLHWRYNLMANRVLLLLAMASRNNPNLSSKILSETAGHFLKNLKSQLPQTRILAISALNTLLKESPYKMSAEERPDASGDFQGYKSSLEGALSKIFQEEGFFCETLNSLSHVHMVDTESTASRGNHGNSSFQSLADKSITRFYFDFSSSWPRSPNWISLLGSDTFYSNFARIFKRLCQECGMPVLSALKSALEEFVNAKERSKQCVAAEVLAGVLHSRCQWPFRSVGQLVDGSVAECHSCSLSGIYTRVGCLYSLFSYWEREMWDKCSSIETKNSELFGYPFTSDGNYHCSCQALFFSFSCSYRSIPTKNAGGRNTAS</sequence>
<dbReference type="OrthoDB" id="17907at2759"/>
<accession>A0A7J0FKM0</accession>
<evidence type="ECO:0000259" key="2">
    <source>
        <dbReference type="Pfam" id="PF23096"/>
    </source>
</evidence>
<feature type="domain" description="Proteasome activator complex subunit 4-like HEAT repeat-like" evidence="2">
    <location>
        <begin position="1157"/>
        <end position="1225"/>
    </location>
</feature>
<proteinExistence type="predicted"/>
<evidence type="ECO:0000259" key="1">
    <source>
        <dbReference type="Pfam" id="PF16507"/>
    </source>
</evidence>
<dbReference type="GO" id="GO:0070628">
    <property type="term" value="F:proteasome binding"/>
    <property type="evidence" value="ECO:0007669"/>
    <property type="project" value="InterPro"/>
</dbReference>
<dbReference type="GO" id="GO:0000502">
    <property type="term" value="C:proteasome complex"/>
    <property type="evidence" value="ECO:0007669"/>
    <property type="project" value="UniProtKB-KW"/>
</dbReference>
<feature type="domain" description="Proteasome activator Blm10 middle HEAT repeats region" evidence="1">
    <location>
        <begin position="118"/>
        <end position="313"/>
    </location>
</feature>
<dbReference type="EMBL" id="BJWL01000013">
    <property type="protein sequence ID" value="GFY99245.1"/>
    <property type="molecule type" value="Genomic_DNA"/>
</dbReference>
<dbReference type="GO" id="GO:0010499">
    <property type="term" value="P:proteasomal ubiquitin-independent protein catabolic process"/>
    <property type="evidence" value="ECO:0007669"/>
    <property type="project" value="TreeGrafter"/>
</dbReference>
<dbReference type="GO" id="GO:0005634">
    <property type="term" value="C:nucleus"/>
    <property type="evidence" value="ECO:0007669"/>
    <property type="project" value="TreeGrafter"/>
</dbReference>
<evidence type="ECO:0000313" key="3">
    <source>
        <dbReference type="EMBL" id="GFY99245.1"/>
    </source>
</evidence>
<dbReference type="Pfam" id="PF16507">
    <property type="entry name" value="HEAT_PSME4_mid"/>
    <property type="match status" value="2"/>
</dbReference>
<comment type="caution">
    <text evidence="3">The sequence shown here is derived from an EMBL/GenBank/DDBJ whole genome shotgun (WGS) entry which is preliminary data.</text>
</comment>
<dbReference type="InterPro" id="IPR032430">
    <property type="entry name" value="Blm10_mid"/>
</dbReference>
<dbReference type="InterPro" id="IPR035309">
    <property type="entry name" value="PSME4"/>
</dbReference>
<name>A0A7J0FKM0_9ERIC</name>
<dbReference type="GO" id="GO:0016504">
    <property type="term" value="F:peptidase activator activity"/>
    <property type="evidence" value="ECO:0007669"/>
    <property type="project" value="InterPro"/>
</dbReference>
<keyword evidence="3" id="KW-0647">Proteasome</keyword>
<feature type="domain" description="Proteasome activator Blm10 middle HEAT repeats region" evidence="1">
    <location>
        <begin position="315"/>
        <end position="635"/>
    </location>
</feature>
<evidence type="ECO:0000313" key="4">
    <source>
        <dbReference type="Proteomes" id="UP000585474"/>
    </source>
</evidence>
<dbReference type="PANTHER" id="PTHR32170">
    <property type="entry name" value="PROTEASOME ACTIVATOR COMPLEX SUBUNIT 4"/>
    <property type="match status" value="1"/>
</dbReference>
<reference evidence="3 4" key="1">
    <citation type="submission" date="2019-07" db="EMBL/GenBank/DDBJ databases">
        <title>De Novo Assembly of kiwifruit Actinidia rufa.</title>
        <authorList>
            <person name="Sugita-Konishi S."/>
            <person name="Sato K."/>
            <person name="Mori E."/>
            <person name="Abe Y."/>
            <person name="Kisaki G."/>
            <person name="Hamano K."/>
            <person name="Suezawa K."/>
            <person name="Otani M."/>
            <person name="Fukuda T."/>
            <person name="Manabe T."/>
            <person name="Gomi K."/>
            <person name="Tabuchi M."/>
            <person name="Akimitsu K."/>
            <person name="Kataoka I."/>
        </authorList>
    </citation>
    <scope>NUCLEOTIDE SEQUENCE [LARGE SCALE GENOMIC DNA]</scope>
    <source>
        <strain evidence="4">cv. Fuchu</strain>
    </source>
</reference>